<dbReference type="RefSeq" id="WP_092158241.1">
    <property type="nucleotide sequence ID" value="NZ_FNGA01000001.1"/>
</dbReference>
<dbReference type="Gene3D" id="3.40.30.10">
    <property type="entry name" value="Glutaredoxin"/>
    <property type="match status" value="1"/>
</dbReference>
<feature type="chain" id="PRO_5011552201" evidence="2">
    <location>
        <begin position="25"/>
        <end position="161"/>
    </location>
</feature>
<dbReference type="PANTHER" id="PTHR42852">
    <property type="entry name" value="THIOL:DISULFIDE INTERCHANGE PROTEIN DSBE"/>
    <property type="match status" value="1"/>
</dbReference>
<dbReference type="OrthoDB" id="9813820at2"/>
<dbReference type="PROSITE" id="PS51257">
    <property type="entry name" value="PROKAR_LIPOPROTEIN"/>
    <property type="match status" value="1"/>
</dbReference>
<dbReference type="GO" id="GO:0016209">
    <property type="term" value="F:antioxidant activity"/>
    <property type="evidence" value="ECO:0007669"/>
    <property type="project" value="InterPro"/>
</dbReference>
<dbReference type="CDD" id="cd02966">
    <property type="entry name" value="TlpA_like_family"/>
    <property type="match status" value="1"/>
</dbReference>
<sequence>MRFTNKIFAMMALVLVLAVGCSKAETTGEVKTLNAQAVQDVVAQSKGKVVILNFWATWCPPCRAEIPELIELRKKFSDDDLMMIGVSVDPDVADVKEFMSKDAQFNYPIYFADSDVGSFFKLESIPRTLVFDTKGKKVFDKSGSFPGSMFEAFINKLLKDR</sequence>
<dbReference type="STRING" id="246191.SAMN05660337_0699"/>
<dbReference type="PROSITE" id="PS00194">
    <property type="entry name" value="THIOREDOXIN_1"/>
    <property type="match status" value="1"/>
</dbReference>
<feature type="signal peptide" evidence="2">
    <location>
        <begin position="1"/>
        <end position="24"/>
    </location>
</feature>
<dbReference type="SUPFAM" id="SSF52833">
    <property type="entry name" value="Thioredoxin-like"/>
    <property type="match status" value="1"/>
</dbReference>
<dbReference type="Pfam" id="PF00578">
    <property type="entry name" value="AhpC-TSA"/>
    <property type="match status" value="1"/>
</dbReference>
<dbReference type="InterPro" id="IPR017937">
    <property type="entry name" value="Thioredoxin_CS"/>
</dbReference>
<reference evidence="5" key="1">
    <citation type="submission" date="2016-10" db="EMBL/GenBank/DDBJ databases">
        <authorList>
            <person name="Varghese N."/>
            <person name="Submissions S."/>
        </authorList>
    </citation>
    <scope>NUCLEOTIDE SEQUENCE [LARGE SCALE GENOMIC DNA]</scope>
    <source>
        <strain evidence="5">DSM 16995</strain>
    </source>
</reference>
<dbReference type="EMBL" id="FNGA01000001">
    <property type="protein sequence ID" value="SDK51749.1"/>
    <property type="molecule type" value="Genomic_DNA"/>
</dbReference>
<evidence type="ECO:0000313" key="5">
    <source>
        <dbReference type="Proteomes" id="UP000199053"/>
    </source>
</evidence>
<keyword evidence="2" id="KW-0732">Signal</keyword>
<dbReference type="PROSITE" id="PS51352">
    <property type="entry name" value="THIOREDOXIN_2"/>
    <property type="match status" value="1"/>
</dbReference>
<dbReference type="GO" id="GO:0016491">
    <property type="term" value="F:oxidoreductase activity"/>
    <property type="evidence" value="ECO:0007669"/>
    <property type="project" value="InterPro"/>
</dbReference>
<dbReference type="InterPro" id="IPR050553">
    <property type="entry name" value="Thioredoxin_ResA/DsbE_sf"/>
</dbReference>
<gene>
    <name evidence="4" type="ORF">SAMN05660337_0699</name>
</gene>
<dbReference type="InterPro" id="IPR000866">
    <property type="entry name" value="AhpC/TSA"/>
</dbReference>
<dbReference type="InterPro" id="IPR036249">
    <property type="entry name" value="Thioredoxin-like_sf"/>
</dbReference>
<keyword evidence="5" id="KW-1185">Reference proteome</keyword>
<feature type="domain" description="Thioredoxin" evidence="3">
    <location>
        <begin position="17"/>
        <end position="159"/>
    </location>
</feature>
<name>A0A1G9CJD0_9BACT</name>
<evidence type="ECO:0000313" key="4">
    <source>
        <dbReference type="EMBL" id="SDK51749.1"/>
    </source>
</evidence>
<dbReference type="PANTHER" id="PTHR42852:SF17">
    <property type="entry name" value="THIOREDOXIN-LIKE PROTEIN HI_1115"/>
    <property type="match status" value="1"/>
</dbReference>
<accession>A0A1G9CJD0</accession>
<dbReference type="AlphaFoldDB" id="A0A1G9CJD0"/>
<dbReference type="InterPro" id="IPR013766">
    <property type="entry name" value="Thioredoxin_domain"/>
</dbReference>
<evidence type="ECO:0000259" key="3">
    <source>
        <dbReference type="PROSITE" id="PS51352"/>
    </source>
</evidence>
<protein>
    <submittedName>
        <fullName evidence="4">Thiol-disulfide isomerase or thioredoxin</fullName>
    </submittedName>
</protein>
<evidence type="ECO:0000256" key="2">
    <source>
        <dbReference type="SAM" id="SignalP"/>
    </source>
</evidence>
<organism evidence="4 5">
    <name type="scientific">Maridesulfovibrio ferrireducens</name>
    <dbReference type="NCBI Taxonomy" id="246191"/>
    <lineage>
        <taxon>Bacteria</taxon>
        <taxon>Pseudomonadati</taxon>
        <taxon>Thermodesulfobacteriota</taxon>
        <taxon>Desulfovibrionia</taxon>
        <taxon>Desulfovibrionales</taxon>
        <taxon>Desulfovibrionaceae</taxon>
        <taxon>Maridesulfovibrio</taxon>
    </lineage>
</organism>
<evidence type="ECO:0000256" key="1">
    <source>
        <dbReference type="ARBA" id="ARBA00023284"/>
    </source>
</evidence>
<proteinExistence type="predicted"/>
<keyword evidence="1" id="KW-0676">Redox-active center</keyword>
<dbReference type="Proteomes" id="UP000199053">
    <property type="component" value="Unassembled WGS sequence"/>
</dbReference>
<dbReference type="GO" id="GO:0016853">
    <property type="term" value="F:isomerase activity"/>
    <property type="evidence" value="ECO:0007669"/>
    <property type="project" value="UniProtKB-KW"/>
</dbReference>
<keyword evidence="4" id="KW-0413">Isomerase</keyword>